<comment type="caution">
    <text evidence="2">The sequence shown here is derived from an EMBL/GenBank/DDBJ whole genome shotgun (WGS) entry which is preliminary data.</text>
</comment>
<accession>A0ABQ9V861</accession>
<organism evidence="2 3">
    <name type="scientific">Saguinus oedipus</name>
    <name type="common">Cotton-top tamarin</name>
    <name type="synonym">Oedipomidas oedipus</name>
    <dbReference type="NCBI Taxonomy" id="9490"/>
    <lineage>
        <taxon>Eukaryota</taxon>
        <taxon>Metazoa</taxon>
        <taxon>Chordata</taxon>
        <taxon>Craniata</taxon>
        <taxon>Vertebrata</taxon>
        <taxon>Euteleostomi</taxon>
        <taxon>Mammalia</taxon>
        <taxon>Eutheria</taxon>
        <taxon>Euarchontoglires</taxon>
        <taxon>Primates</taxon>
        <taxon>Haplorrhini</taxon>
        <taxon>Platyrrhini</taxon>
        <taxon>Cebidae</taxon>
        <taxon>Callitrichinae</taxon>
        <taxon>Saguinus</taxon>
    </lineage>
</organism>
<reference evidence="2 3" key="1">
    <citation type="submission" date="2023-05" db="EMBL/GenBank/DDBJ databases">
        <title>B98-5 Cell Line De Novo Hybrid Assembly: An Optical Mapping Approach.</title>
        <authorList>
            <person name="Kananen K."/>
            <person name="Auerbach J.A."/>
            <person name="Kautto E."/>
            <person name="Blachly J.S."/>
        </authorList>
    </citation>
    <scope>NUCLEOTIDE SEQUENCE [LARGE SCALE GENOMIC DNA]</scope>
    <source>
        <strain evidence="2">B95-8</strain>
        <tissue evidence="2">Cell line</tissue>
    </source>
</reference>
<evidence type="ECO:0000313" key="3">
    <source>
        <dbReference type="Proteomes" id="UP001266305"/>
    </source>
</evidence>
<feature type="compositionally biased region" description="Basic residues" evidence="1">
    <location>
        <begin position="74"/>
        <end position="88"/>
    </location>
</feature>
<proteinExistence type="predicted"/>
<feature type="region of interest" description="Disordered" evidence="1">
    <location>
        <begin position="1"/>
        <end position="88"/>
    </location>
</feature>
<protein>
    <submittedName>
        <fullName evidence="2">Uncharacterized protein</fullName>
    </submittedName>
</protein>
<name>A0ABQ9V861_SAGOE</name>
<evidence type="ECO:0000313" key="2">
    <source>
        <dbReference type="EMBL" id="KAK2104587.1"/>
    </source>
</evidence>
<keyword evidence="3" id="KW-1185">Reference proteome</keyword>
<dbReference type="Proteomes" id="UP001266305">
    <property type="component" value="Unassembled WGS sequence"/>
</dbReference>
<sequence length="88" mass="9846">MPHKCLQRLAEDQGRHATLSGTSEWSPVPGSERHSSPEPAQAGFIGRDELHDIRSKEIPPATGMPRLVFPTYRPPRHVSKGSVRRQLQ</sequence>
<evidence type="ECO:0000256" key="1">
    <source>
        <dbReference type="SAM" id="MobiDB-lite"/>
    </source>
</evidence>
<feature type="non-terminal residue" evidence="2">
    <location>
        <position position="88"/>
    </location>
</feature>
<dbReference type="EMBL" id="JASSZA010000008">
    <property type="protein sequence ID" value="KAK2104587.1"/>
    <property type="molecule type" value="Genomic_DNA"/>
</dbReference>
<gene>
    <name evidence="2" type="ORF">P7K49_018443</name>
</gene>
<feature type="compositionally biased region" description="Basic and acidic residues" evidence="1">
    <location>
        <begin position="46"/>
        <end position="57"/>
    </location>
</feature>